<evidence type="ECO:0000256" key="1">
    <source>
        <dbReference type="SAM" id="MobiDB-lite"/>
    </source>
</evidence>
<proteinExistence type="predicted"/>
<dbReference type="Proteomes" id="UP001589894">
    <property type="component" value="Unassembled WGS sequence"/>
</dbReference>
<dbReference type="InterPro" id="IPR056826">
    <property type="entry name" value="Agd3_CE"/>
</dbReference>
<feature type="compositionally biased region" description="Low complexity" evidence="1">
    <location>
        <begin position="55"/>
        <end position="89"/>
    </location>
</feature>
<dbReference type="InterPro" id="IPR056827">
    <property type="entry name" value="CBM87_Agd3"/>
</dbReference>
<feature type="region of interest" description="Disordered" evidence="1">
    <location>
        <begin position="31"/>
        <end position="89"/>
    </location>
</feature>
<feature type="domain" description="Agd3 CBM87" evidence="3">
    <location>
        <begin position="99"/>
        <end position="198"/>
    </location>
</feature>
<feature type="domain" description="Agd3 deacetylase" evidence="2">
    <location>
        <begin position="407"/>
        <end position="646"/>
    </location>
</feature>
<protein>
    <submittedName>
        <fullName evidence="4">Uncharacterized protein</fullName>
    </submittedName>
</protein>
<keyword evidence="5" id="KW-1185">Reference proteome</keyword>
<dbReference type="RefSeq" id="WP_377343344.1">
    <property type="nucleotide sequence ID" value="NZ_JBHLUE010000026.1"/>
</dbReference>
<evidence type="ECO:0000259" key="2">
    <source>
        <dbReference type="Pfam" id="PF25115"/>
    </source>
</evidence>
<sequence>MVLAGPSRRRASQLVLTGLTALAVVLGAQTPGHARTPARPAQPPSVPGLGQVASPRLARPGALPPRAGTVRVTGATPSGTGSASRAAAGTQGLNDRVALRALIVATDTADFGVPTLTTTLDRVGAGYDVLYTASDPLGTGTLVRPDGVGRYNAILLTNSMLLYSAGGSYVSGLTSAEWNILWAYERNFGVRQAALYTSYGTWPEDYCLNSNGEGGVGDTPLPASLTGQGASVFDYLTSTAQVPLTQSYVYRTSIRSGCAADALLTNGADVLGVRTTSTDGRERIALTFTSNQYLLQSDLLVYGLFRWASKGLYLGEQRHHLNVDIDDWFNTSDHYHTDGTVEYSPGWQVSGHDVVNLDAQQTALRAAHPNASGLTLNIPYNGADIDPFAGSACSPNGDASTLTATTKCLKDHFRWINHTLNHPELNTTSYTTTYNEINDNRVAGAAIGLNAPASVLKTPEYSGLGVYNDNPNDDVSPPTDHGLAASNPNLLKAADDLGVDTLVGNMSFASEVPPHLNAGIRHSLDQKIQVVPVWPTNIAYHCTTPDEETAFYNSFYGPGGRFPYWPTNRTYAQIVDYEAGMALQHAASGSMYAHTFHIANVNDYGSGRTLLTDWLSAVLGKYDSYYSVPLLNTAWPDLAAYARTRTAHFAELAAGVDPVYDRSAGTITVTSPAAGTVQLGGVAATTPGATTYGTDVTAPVTLAAGAAVTVNAAPRA</sequence>
<dbReference type="Pfam" id="PF25115">
    <property type="entry name" value="Agd3_CE"/>
    <property type="match status" value="1"/>
</dbReference>
<name>A0ABV6P4K0_9ACTN</name>
<evidence type="ECO:0000313" key="4">
    <source>
        <dbReference type="EMBL" id="MFC0567961.1"/>
    </source>
</evidence>
<reference evidence="4 5" key="1">
    <citation type="submission" date="2024-09" db="EMBL/GenBank/DDBJ databases">
        <authorList>
            <person name="Sun Q."/>
            <person name="Mori K."/>
        </authorList>
    </citation>
    <scope>NUCLEOTIDE SEQUENCE [LARGE SCALE GENOMIC DNA]</scope>
    <source>
        <strain evidence="4 5">TBRC 2205</strain>
    </source>
</reference>
<dbReference type="Pfam" id="PF25116">
    <property type="entry name" value="CBM87_Agd3"/>
    <property type="match status" value="1"/>
</dbReference>
<organism evidence="4 5">
    <name type="scientific">Plantactinospora siamensis</name>
    <dbReference type="NCBI Taxonomy" id="555372"/>
    <lineage>
        <taxon>Bacteria</taxon>
        <taxon>Bacillati</taxon>
        <taxon>Actinomycetota</taxon>
        <taxon>Actinomycetes</taxon>
        <taxon>Micromonosporales</taxon>
        <taxon>Micromonosporaceae</taxon>
        <taxon>Plantactinospora</taxon>
    </lineage>
</organism>
<comment type="caution">
    <text evidence="4">The sequence shown here is derived from an EMBL/GenBank/DDBJ whole genome shotgun (WGS) entry which is preliminary data.</text>
</comment>
<dbReference type="EMBL" id="JBHLUE010000026">
    <property type="protein sequence ID" value="MFC0567961.1"/>
    <property type="molecule type" value="Genomic_DNA"/>
</dbReference>
<accession>A0ABV6P4K0</accession>
<evidence type="ECO:0000313" key="5">
    <source>
        <dbReference type="Proteomes" id="UP001589894"/>
    </source>
</evidence>
<gene>
    <name evidence="4" type="ORF">ACFFHU_27930</name>
</gene>
<evidence type="ECO:0000259" key="3">
    <source>
        <dbReference type="Pfam" id="PF25116"/>
    </source>
</evidence>